<evidence type="ECO:0000313" key="2">
    <source>
        <dbReference type="Proteomes" id="UP000199274"/>
    </source>
</evidence>
<evidence type="ECO:0000313" key="1">
    <source>
        <dbReference type="EMBL" id="SDG97340.1"/>
    </source>
</evidence>
<keyword evidence="2" id="KW-1185">Reference proteome</keyword>
<organism evidence="1 2">
    <name type="scientific">Flavobacterium omnivorum</name>
    <dbReference type="NCBI Taxonomy" id="178355"/>
    <lineage>
        <taxon>Bacteria</taxon>
        <taxon>Pseudomonadati</taxon>
        <taxon>Bacteroidota</taxon>
        <taxon>Flavobacteriia</taxon>
        <taxon>Flavobacteriales</taxon>
        <taxon>Flavobacteriaceae</taxon>
        <taxon>Flavobacterium</taxon>
    </lineage>
</organism>
<accession>A0A1G7YNC8</accession>
<gene>
    <name evidence="1" type="ORF">SAMN04488062_103248</name>
</gene>
<name>A0A1G7YNC8_9FLAO</name>
<dbReference type="Proteomes" id="UP000199274">
    <property type="component" value="Unassembled WGS sequence"/>
</dbReference>
<dbReference type="AlphaFoldDB" id="A0A1G7YNC8"/>
<dbReference type="STRING" id="178355.SAMN04488062_103248"/>
<proteinExistence type="predicted"/>
<dbReference type="EMBL" id="FNDB01000003">
    <property type="protein sequence ID" value="SDG97340.1"/>
    <property type="molecule type" value="Genomic_DNA"/>
</dbReference>
<protein>
    <submittedName>
        <fullName evidence="1">Uncharacterized protein</fullName>
    </submittedName>
</protein>
<reference evidence="2" key="1">
    <citation type="submission" date="2016-10" db="EMBL/GenBank/DDBJ databases">
        <authorList>
            <person name="Varghese N."/>
            <person name="Submissions S."/>
        </authorList>
    </citation>
    <scope>NUCLEOTIDE SEQUENCE [LARGE SCALE GENOMIC DNA]</scope>
    <source>
        <strain evidence="2">CGMCC 1.2747</strain>
    </source>
</reference>
<sequence length="89" mass="10842">MTRLEKIKYLEQFLHQTEENYADTFKADITMFFDDNFSEENSQLLFLDNLNSKQEIEIWVDKLTSRFVLKFDSEFETENDFIYNYLENG</sequence>